<dbReference type="AlphaFoldDB" id="A0A8E0VLH2"/>
<evidence type="ECO:0000313" key="3">
    <source>
        <dbReference type="Proteomes" id="UP000728185"/>
    </source>
</evidence>
<sequence length="706" mass="76978">MKHFVVAVYLQEVLRNSRAIVPEHVLREYGIPVLESLSPDAVSSDEFRKATKKLKTDRWRIAKSTVTTTSSAVDTTTTPTSSDEVFETVETTEPVGFELFNLFQGIGEQRLRKSRSVDKLERNVTDQVEQYCQSSQSTNTSDPKYCSALNGSSGPIDKLLVSAVSAYPTASTEMGLEVVLSETTADPTKEGDFLASNNDIKDPQQTTDKLSGAAPLLYKSSSGKTAIDVNPEETSAMPVSSISAAGEELTGQINIHNIDDVSSTSSKMQMRSTAAVESTDINDIELNSSLPPKEILPTPTTSVVEIGEIGTESVALVPEMSTSTAANAAKETEKEDSDSLLLITDVSKTPEMQLPVTTATSNSTNNFDQETDSLKITDASIDMTNTTSSASDNFSVSTIESPRQTVPVRRKPKYSQGSYKPIGVKMQLTTDSSSALPLRNFLRAARLNQKKNTDQIRRILFDVLAAEADLKRDHPSPQSPVRSRTIALVSGLTWTVPPTYKEAFENELSRSPVSSIHQRVFDADGMLFWVPIRSGYHPPPVHTETSNESVGDFDSYIFNVTMSNENMVSVTDSMASKSSRNETEQVKMEATDEKFVSPTEESTGQEKESVVPTEEPIPDPLPVTVFKSLELDSAVGKYKAGGDCPPWHMEIFICLRRFFPFGTLPIDPVDRTLTPVYGRSTCACGGTTIIYVPQNSTTNVAVAQAN</sequence>
<dbReference type="EMBL" id="LUCM01003270">
    <property type="protein sequence ID" value="KAA0196052.1"/>
    <property type="molecule type" value="Genomic_DNA"/>
</dbReference>
<accession>A0A8E0VLH2</accession>
<proteinExistence type="predicted"/>
<feature type="compositionally biased region" description="Polar residues" evidence="1">
    <location>
        <begin position="385"/>
        <end position="404"/>
    </location>
</feature>
<name>A0A8E0VLH2_9TREM</name>
<dbReference type="OrthoDB" id="10054666at2759"/>
<feature type="region of interest" description="Disordered" evidence="1">
    <location>
        <begin position="574"/>
        <end position="617"/>
    </location>
</feature>
<feature type="compositionally biased region" description="Basic and acidic residues" evidence="1">
    <location>
        <begin position="579"/>
        <end position="595"/>
    </location>
</feature>
<dbReference type="Proteomes" id="UP000728185">
    <property type="component" value="Unassembled WGS sequence"/>
</dbReference>
<keyword evidence="3" id="KW-1185">Reference proteome</keyword>
<organism evidence="2 3">
    <name type="scientific">Fasciolopsis buskii</name>
    <dbReference type="NCBI Taxonomy" id="27845"/>
    <lineage>
        <taxon>Eukaryota</taxon>
        <taxon>Metazoa</taxon>
        <taxon>Spiralia</taxon>
        <taxon>Lophotrochozoa</taxon>
        <taxon>Platyhelminthes</taxon>
        <taxon>Trematoda</taxon>
        <taxon>Digenea</taxon>
        <taxon>Plagiorchiida</taxon>
        <taxon>Echinostomata</taxon>
        <taxon>Echinostomatoidea</taxon>
        <taxon>Fasciolidae</taxon>
        <taxon>Fasciolopsis</taxon>
    </lineage>
</organism>
<reference evidence="2" key="1">
    <citation type="submission" date="2019-05" db="EMBL/GenBank/DDBJ databases">
        <title>Annotation for the trematode Fasciolopsis buski.</title>
        <authorList>
            <person name="Choi Y.-J."/>
        </authorList>
    </citation>
    <scope>NUCLEOTIDE SEQUENCE</scope>
    <source>
        <strain evidence="2">HT</strain>
        <tissue evidence="2">Whole worm</tissue>
    </source>
</reference>
<evidence type="ECO:0000313" key="2">
    <source>
        <dbReference type="EMBL" id="KAA0196052.1"/>
    </source>
</evidence>
<comment type="caution">
    <text evidence="2">The sequence shown here is derived from an EMBL/GenBank/DDBJ whole genome shotgun (WGS) entry which is preliminary data.</text>
</comment>
<evidence type="ECO:0000256" key="1">
    <source>
        <dbReference type="SAM" id="MobiDB-lite"/>
    </source>
</evidence>
<feature type="region of interest" description="Disordered" evidence="1">
    <location>
        <begin position="385"/>
        <end position="417"/>
    </location>
</feature>
<gene>
    <name evidence="2" type="ORF">FBUS_03839</name>
</gene>
<protein>
    <submittedName>
        <fullName evidence="2">Uncharacterized protein</fullName>
    </submittedName>
</protein>